<reference evidence="8" key="1">
    <citation type="journal article" date="2019" name="Int. J. Syst. Evol. Microbiol.">
        <title>The Global Catalogue of Microorganisms (GCM) 10K type strain sequencing project: providing services to taxonomists for standard genome sequencing and annotation.</title>
        <authorList>
            <consortium name="The Broad Institute Genomics Platform"/>
            <consortium name="The Broad Institute Genome Sequencing Center for Infectious Disease"/>
            <person name="Wu L."/>
            <person name="Ma J."/>
        </authorList>
    </citation>
    <scope>NUCLEOTIDE SEQUENCE [LARGE SCALE GENOMIC DNA]</scope>
    <source>
        <strain evidence="8">CCM 8725</strain>
    </source>
</reference>
<comment type="caution">
    <text evidence="7">The sequence shown here is derived from an EMBL/GenBank/DDBJ whole genome shotgun (WGS) entry which is preliminary data.</text>
</comment>
<keyword evidence="3" id="KW-0731">Sigma factor</keyword>
<feature type="domain" description="RNA polymerase sigma factor 70 region 4 type 2" evidence="6">
    <location>
        <begin position="118"/>
        <end position="165"/>
    </location>
</feature>
<dbReference type="PANTHER" id="PTHR43133:SF51">
    <property type="entry name" value="RNA POLYMERASE SIGMA FACTOR"/>
    <property type="match status" value="1"/>
</dbReference>
<dbReference type="Proteomes" id="UP001597448">
    <property type="component" value="Unassembled WGS sequence"/>
</dbReference>
<comment type="similarity">
    <text evidence="1">Belongs to the sigma-70 factor family. ECF subfamily.</text>
</comment>
<dbReference type="RefSeq" id="WP_209985803.1">
    <property type="nucleotide sequence ID" value="NZ_JBHSVQ010000001.1"/>
</dbReference>
<dbReference type="Pfam" id="PF04542">
    <property type="entry name" value="Sigma70_r2"/>
    <property type="match status" value="1"/>
</dbReference>
<dbReference type="Pfam" id="PF08281">
    <property type="entry name" value="Sigma70_r4_2"/>
    <property type="match status" value="1"/>
</dbReference>
<gene>
    <name evidence="7" type="ORF">ACFSX3_11360</name>
</gene>
<keyword evidence="4" id="KW-0804">Transcription</keyword>
<evidence type="ECO:0000313" key="7">
    <source>
        <dbReference type="EMBL" id="MFD2410473.1"/>
    </source>
</evidence>
<evidence type="ECO:0000259" key="5">
    <source>
        <dbReference type="Pfam" id="PF04542"/>
    </source>
</evidence>
<feature type="domain" description="RNA polymerase sigma-70 region 2" evidence="5">
    <location>
        <begin position="26"/>
        <end position="92"/>
    </location>
</feature>
<evidence type="ECO:0000313" key="8">
    <source>
        <dbReference type="Proteomes" id="UP001597448"/>
    </source>
</evidence>
<evidence type="ECO:0000256" key="2">
    <source>
        <dbReference type="ARBA" id="ARBA00023015"/>
    </source>
</evidence>
<sequence length="178" mass="20653">MTLSGAEMKRVTAAVPLEETDWAKAVMEHSDQLYHIAYSYLGNRNDALEALQETTCRAWIKRRTLKDPSAFKTWLIRILIYVCIDEQRRRKKAVPTAAENMQQGVMQNSTDAMEMQWALSQVKVKYRHVLLLKYYNDLTLAEIAVLLGKPEGTVKTWQHKGLKQLREIMKNRGEWNGQ</sequence>
<dbReference type="EMBL" id="JBHUKY010000021">
    <property type="protein sequence ID" value="MFD2410473.1"/>
    <property type="molecule type" value="Genomic_DNA"/>
</dbReference>
<dbReference type="InterPro" id="IPR013324">
    <property type="entry name" value="RNA_pol_sigma_r3/r4-like"/>
</dbReference>
<keyword evidence="8" id="KW-1185">Reference proteome</keyword>
<dbReference type="InterPro" id="IPR013249">
    <property type="entry name" value="RNA_pol_sigma70_r4_t2"/>
</dbReference>
<proteinExistence type="inferred from homology"/>
<dbReference type="CDD" id="cd06171">
    <property type="entry name" value="Sigma70_r4"/>
    <property type="match status" value="1"/>
</dbReference>
<dbReference type="PANTHER" id="PTHR43133">
    <property type="entry name" value="RNA POLYMERASE ECF-TYPE SIGMA FACTO"/>
    <property type="match status" value="1"/>
</dbReference>
<accession>A0ABW5F5X3</accession>
<organism evidence="7 8">
    <name type="scientific">Paenibacillus rhizoplanae</name>
    <dbReference type="NCBI Taxonomy" id="1917181"/>
    <lineage>
        <taxon>Bacteria</taxon>
        <taxon>Bacillati</taxon>
        <taxon>Bacillota</taxon>
        <taxon>Bacilli</taxon>
        <taxon>Bacillales</taxon>
        <taxon>Paenibacillaceae</taxon>
        <taxon>Paenibacillus</taxon>
    </lineage>
</organism>
<keyword evidence="2" id="KW-0805">Transcription regulation</keyword>
<dbReference type="SUPFAM" id="SSF88659">
    <property type="entry name" value="Sigma3 and sigma4 domains of RNA polymerase sigma factors"/>
    <property type="match status" value="1"/>
</dbReference>
<dbReference type="Gene3D" id="1.10.10.10">
    <property type="entry name" value="Winged helix-like DNA-binding domain superfamily/Winged helix DNA-binding domain"/>
    <property type="match status" value="1"/>
</dbReference>
<evidence type="ECO:0000256" key="4">
    <source>
        <dbReference type="ARBA" id="ARBA00023163"/>
    </source>
</evidence>
<dbReference type="InterPro" id="IPR039425">
    <property type="entry name" value="RNA_pol_sigma-70-like"/>
</dbReference>
<dbReference type="Gene3D" id="1.10.1740.10">
    <property type="match status" value="1"/>
</dbReference>
<protein>
    <submittedName>
        <fullName evidence="7">Sigma-70 family RNA polymerase sigma factor</fullName>
    </submittedName>
</protein>
<evidence type="ECO:0000256" key="1">
    <source>
        <dbReference type="ARBA" id="ARBA00010641"/>
    </source>
</evidence>
<dbReference type="InterPro" id="IPR007627">
    <property type="entry name" value="RNA_pol_sigma70_r2"/>
</dbReference>
<dbReference type="InterPro" id="IPR013325">
    <property type="entry name" value="RNA_pol_sigma_r2"/>
</dbReference>
<evidence type="ECO:0000256" key="3">
    <source>
        <dbReference type="ARBA" id="ARBA00023082"/>
    </source>
</evidence>
<name>A0ABW5F5X3_9BACL</name>
<evidence type="ECO:0000259" key="6">
    <source>
        <dbReference type="Pfam" id="PF08281"/>
    </source>
</evidence>
<dbReference type="SUPFAM" id="SSF88946">
    <property type="entry name" value="Sigma2 domain of RNA polymerase sigma factors"/>
    <property type="match status" value="1"/>
</dbReference>
<dbReference type="InterPro" id="IPR014284">
    <property type="entry name" value="RNA_pol_sigma-70_dom"/>
</dbReference>
<dbReference type="InterPro" id="IPR036388">
    <property type="entry name" value="WH-like_DNA-bd_sf"/>
</dbReference>
<dbReference type="NCBIfam" id="TIGR02937">
    <property type="entry name" value="sigma70-ECF"/>
    <property type="match status" value="1"/>
</dbReference>